<feature type="domain" description="Sulfatase N-terminal" evidence="7">
    <location>
        <begin position="32"/>
        <end position="362"/>
    </location>
</feature>
<dbReference type="CDD" id="cd16144">
    <property type="entry name" value="ARS_like"/>
    <property type="match status" value="1"/>
</dbReference>
<dbReference type="Pfam" id="PF00884">
    <property type="entry name" value="Sulfatase"/>
    <property type="match status" value="1"/>
</dbReference>
<evidence type="ECO:0000256" key="3">
    <source>
        <dbReference type="ARBA" id="ARBA00022723"/>
    </source>
</evidence>
<dbReference type="AlphaFoldDB" id="A0A517NKB6"/>
<evidence type="ECO:0000256" key="5">
    <source>
        <dbReference type="ARBA" id="ARBA00022801"/>
    </source>
</evidence>
<evidence type="ECO:0000256" key="1">
    <source>
        <dbReference type="ARBA" id="ARBA00001913"/>
    </source>
</evidence>
<dbReference type="KEGG" id="rlc:K227x_60150"/>
<evidence type="ECO:0000256" key="4">
    <source>
        <dbReference type="ARBA" id="ARBA00022729"/>
    </source>
</evidence>
<dbReference type="InterPro" id="IPR050738">
    <property type="entry name" value="Sulfatase"/>
</dbReference>
<keyword evidence="6" id="KW-0106">Calcium</keyword>
<keyword evidence="9" id="KW-1185">Reference proteome</keyword>
<comment type="cofactor">
    <cofactor evidence="1">
        <name>Ca(2+)</name>
        <dbReference type="ChEBI" id="CHEBI:29108"/>
    </cofactor>
</comment>
<evidence type="ECO:0000256" key="2">
    <source>
        <dbReference type="ARBA" id="ARBA00008779"/>
    </source>
</evidence>
<dbReference type="RefSeq" id="WP_145175761.1">
    <property type="nucleotide sequence ID" value="NZ_CP036525.1"/>
</dbReference>
<evidence type="ECO:0000259" key="7">
    <source>
        <dbReference type="Pfam" id="PF00884"/>
    </source>
</evidence>
<dbReference type="InterPro" id="IPR017850">
    <property type="entry name" value="Alkaline_phosphatase_core_sf"/>
</dbReference>
<dbReference type="GO" id="GO:0046872">
    <property type="term" value="F:metal ion binding"/>
    <property type="evidence" value="ECO:0007669"/>
    <property type="project" value="UniProtKB-KW"/>
</dbReference>
<comment type="similarity">
    <text evidence="2">Belongs to the sulfatase family.</text>
</comment>
<dbReference type="SUPFAM" id="SSF53649">
    <property type="entry name" value="Alkaline phosphatase-like"/>
    <property type="match status" value="1"/>
</dbReference>
<reference evidence="8 9" key="1">
    <citation type="submission" date="2019-02" db="EMBL/GenBank/DDBJ databases">
        <title>Deep-cultivation of Planctomycetes and their phenomic and genomic characterization uncovers novel biology.</title>
        <authorList>
            <person name="Wiegand S."/>
            <person name="Jogler M."/>
            <person name="Boedeker C."/>
            <person name="Pinto D."/>
            <person name="Vollmers J."/>
            <person name="Rivas-Marin E."/>
            <person name="Kohn T."/>
            <person name="Peeters S.H."/>
            <person name="Heuer A."/>
            <person name="Rast P."/>
            <person name="Oberbeckmann S."/>
            <person name="Bunk B."/>
            <person name="Jeske O."/>
            <person name="Meyerdierks A."/>
            <person name="Storesund J.E."/>
            <person name="Kallscheuer N."/>
            <person name="Luecker S."/>
            <person name="Lage O.M."/>
            <person name="Pohl T."/>
            <person name="Merkel B.J."/>
            <person name="Hornburger P."/>
            <person name="Mueller R.-W."/>
            <person name="Bruemmer F."/>
            <person name="Labrenz M."/>
            <person name="Spormann A.M."/>
            <person name="Op den Camp H."/>
            <person name="Overmann J."/>
            <person name="Amann R."/>
            <person name="Jetten M.S.M."/>
            <person name="Mascher T."/>
            <person name="Medema M.H."/>
            <person name="Devos D.P."/>
            <person name="Kaster A.-K."/>
            <person name="Ovreas L."/>
            <person name="Rohde M."/>
            <person name="Galperin M.Y."/>
            <person name="Jogler C."/>
        </authorList>
    </citation>
    <scope>NUCLEOTIDE SEQUENCE [LARGE SCALE GENOMIC DNA]</scope>
    <source>
        <strain evidence="8 9">K22_7</strain>
    </source>
</reference>
<sequence>MNDGWMRLNCLGIAAVLAVGVMCGTGTAAREPNIVLILVDDLGWSDLGCYGHPWHQTPHIDQLAGEGMQYTQAYAPAPICSASRASILTGKTTARLNFEFVTKDKPGYQVLDADTPLIAPPFTLDLPLEETTIAEQISQSGYATAFFGKWHVSRHHQRYLGWSPTHGPRQQGFEFAEEDFGAHPYSYGSGRSKRVPDAITAPGQFPSDSMVDRVCDYLSKPKSKPFFLMVSEFYVHTPVHTPCQWIVDRLQKQIPPDAVRRDERIQYGAFVQTLDHHVGRILDALQQSGASEDTLVVFMSDNGGHPEYAANGPLRGSKWNLYEGGVRVPMIARWQGRIPPRQICQTPVVGYDLMPTFVKLAGGDPVPTDGVDISPTFDGQTEIEAREIVWHFPYYHPEKGFKRAPQSIGVDDFVTSQTRPVSAIRRGDYKLLHYWEDDRCELFHLPSDLSEQRDLCQVDPQRTAAMLAQLQKQLTQMDARLPQPSSAAP</sequence>
<proteinExistence type="inferred from homology"/>
<dbReference type="PANTHER" id="PTHR42693:SF42">
    <property type="entry name" value="ARYLSULFATASE G"/>
    <property type="match status" value="1"/>
</dbReference>
<keyword evidence="4" id="KW-0732">Signal</keyword>
<evidence type="ECO:0000313" key="8">
    <source>
        <dbReference type="EMBL" id="QDT07587.1"/>
    </source>
</evidence>
<dbReference type="InterPro" id="IPR000917">
    <property type="entry name" value="Sulfatase_N"/>
</dbReference>
<evidence type="ECO:0000256" key="6">
    <source>
        <dbReference type="ARBA" id="ARBA00022837"/>
    </source>
</evidence>
<gene>
    <name evidence="8" type="primary">atsA_60</name>
    <name evidence="8" type="ORF">K227x_60150</name>
</gene>
<accession>A0A517NKB6</accession>
<dbReference type="Gene3D" id="3.30.1120.10">
    <property type="match status" value="1"/>
</dbReference>
<dbReference type="Proteomes" id="UP000318538">
    <property type="component" value="Chromosome"/>
</dbReference>
<name>A0A517NKB6_9BACT</name>
<keyword evidence="3" id="KW-0479">Metal-binding</keyword>
<dbReference type="GO" id="GO:0004065">
    <property type="term" value="F:arylsulfatase activity"/>
    <property type="evidence" value="ECO:0007669"/>
    <property type="project" value="UniProtKB-EC"/>
</dbReference>
<protein>
    <submittedName>
        <fullName evidence="8">Arylsulfatase</fullName>
        <ecNumber evidence="8">3.1.6.1</ecNumber>
    </submittedName>
</protein>
<dbReference type="OrthoDB" id="9783154at2"/>
<keyword evidence="5 8" id="KW-0378">Hydrolase</keyword>
<dbReference type="EC" id="3.1.6.1" evidence="8"/>
<evidence type="ECO:0000313" key="9">
    <source>
        <dbReference type="Proteomes" id="UP000318538"/>
    </source>
</evidence>
<dbReference type="EMBL" id="CP036525">
    <property type="protein sequence ID" value="QDT07587.1"/>
    <property type="molecule type" value="Genomic_DNA"/>
</dbReference>
<organism evidence="8 9">
    <name type="scientific">Rubripirellula lacrimiformis</name>
    <dbReference type="NCBI Taxonomy" id="1930273"/>
    <lineage>
        <taxon>Bacteria</taxon>
        <taxon>Pseudomonadati</taxon>
        <taxon>Planctomycetota</taxon>
        <taxon>Planctomycetia</taxon>
        <taxon>Pirellulales</taxon>
        <taxon>Pirellulaceae</taxon>
        <taxon>Rubripirellula</taxon>
    </lineage>
</organism>
<dbReference type="Gene3D" id="3.40.720.10">
    <property type="entry name" value="Alkaline Phosphatase, subunit A"/>
    <property type="match status" value="1"/>
</dbReference>
<dbReference type="PANTHER" id="PTHR42693">
    <property type="entry name" value="ARYLSULFATASE FAMILY MEMBER"/>
    <property type="match status" value="1"/>
</dbReference>